<comment type="caution">
    <text evidence="3">The sequence shown here is derived from an EMBL/GenBank/DDBJ whole genome shotgun (WGS) entry which is preliminary data.</text>
</comment>
<accession>A0A423W146</accession>
<dbReference type="EMBL" id="LJZO01000018">
    <property type="protein sequence ID" value="ROV97011.1"/>
    <property type="molecule type" value="Genomic_DNA"/>
</dbReference>
<sequence length="430" mass="45809">MAVLKRLLPAVISCIAIINNVTAAPKLKASRSLTETMTVTAELFSTTLTTTLTFTNGGGVQLPYTPPQPSALSTYIPGHPVSLHIDGAVKRQVLVVNTALAVPAPEIAAAFVSGIAATEEAHADIQEMTLSLPISTTSKSFVLSTTIFPDPGIFGHPPPVETASTKYTATTTPNFPVVPSIMPDGTRLGQHAVHMHTTTLGASTMITTHSLFYSTELTAQPTENATSSPSNLHDEFCSPHLGGMQQHGHSGTHHSLLTTNNFCLLSDGHQEHPHTKSQGSYSFDVSTSVFSPIKLTPVYSNHTSDTLHWTTLAVICTNCELFFMTKTTRYTYSTSKTAHKTLAMAFTTTTHPTGVNMDVVMPSQIGAAFSTPIPGLFTPEADDPALPTGTPTRPHGVPPDHIQSSITVPSYGTFNTEMTTLDTSIRSKEA</sequence>
<name>A0A423W146_CYTCH</name>
<evidence type="ECO:0000256" key="2">
    <source>
        <dbReference type="SAM" id="SignalP"/>
    </source>
</evidence>
<evidence type="ECO:0000313" key="4">
    <source>
        <dbReference type="Proteomes" id="UP000284375"/>
    </source>
</evidence>
<dbReference type="Proteomes" id="UP000284375">
    <property type="component" value="Unassembled WGS sequence"/>
</dbReference>
<dbReference type="AlphaFoldDB" id="A0A423W146"/>
<dbReference type="OrthoDB" id="10647721at2759"/>
<feature type="region of interest" description="Disordered" evidence="1">
    <location>
        <begin position="379"/>
        <end position="408"/>
    </location>
</feature>
<protein>
    <submittedName>
        <fullName evidence="3">Uncharacterized protein</fullName>
    </submittedName>
</protein>
<feature type="signal peptide" evidence="2">
    <location>
        <begin position="1"/>
        <end position="23"/>
    </location>
</feature>
<proteinExistence type="predicted"/>
<keyword evidence="4" id="KW-1185">Reference proteome</keyword>
<feature type="chain" id="PRO_5019423275" evidence="2">
    <location>
        <begin position="24"/>
        <end position="430"/>
    </location>
</feature>
<organism evidence="3 4">
    <name type="scientific">Cytospora chrysosperma</name>
    <name type="common">Cytospora canker fungus</name>
    <name type="synonym">Sphaeria chrysosperma</name>
    <dbReference type="NCBI Taxonomy" id="252740"/>
    <lineage>
        <taxon>Eukaryota</taxon>
        <taxon>Fungi</taxon>
        <taxon>Dikarya</taxon>
        <taxon>Ascomycota</taxon>
        <taxon>Pezizomycotina</taxon>
        <taxon>Sordariomycetes</taxon>
        <taxon>Sordariomycetidae</taxon>
        <taxon>Diaporthales</taxon>
        <taxon>Cytosporaceae</taxon>
        <taxon>Cytospora</taxon>
    </lineage>
</organism>
<reference evidence="3 4" key="1">
    <citation type="submission" date="2015-09" db="EMBL/GenBank/DDBJ databases">
        <title>Host preference determinants of Valsa canker pathogens revealed by comparative genomics.</title>
        <authorList>
            <person name="Yin Z."/>
            <person name="Huang L."/>
        </authorList>
    </citation>
    <scope>NUCLEOTIDE SEQUENCE [LARGE SCALE GENOMIC DNA]</scope>
    <source>
        <strain evidence="3 4">YSFL</strain>
    </source>
</reference>
<evidence type="ECO:0000313" key="3">
    <source>
        <dbReference type="EMBL" id="ROV97011.1"/>
    </source>
</evidence>
<keyword evidence="2" id="KW-0732">Signal</keyword>
<evidence type="ECO:0000256" key="1">
    <source>
        <dbReference type="SAM" id="MobiDB-lite"/>
    </source>
</evidence>
<gene>
    <name evidence="3" type="ORF">VSDG_04062</name>
</gene>